<evidence type="ECO:0000313" key="9">
    <source>
        <dbReference type="EMBL" id="MBB5715199.1"/>
    </source>
</evidence>
<evidence type="ECO:0000256" key="5">
    <source>
        <dbReference type="ARBA" id="ARBA00023001"/>
    </source>
</evidence>
<keyword evidence="9" id="KW-0858">Xylan degradation</keyword>
<evidence type="ECO:0000256" key="3">
    <source>
        <dbReference type="ARBA" id="ARBA00012601"/>
    </source>
</evidence>
<keyword evidence="8" id="KW-0732">Signal</keyword>
<reference evidence="9 10" key="1">
    <citation type="submission" date="2020-08" db="EMBL/GenBank/DDBJ databases">
        <title>Genomic Encyclopedia of Type Strains, Phase IV (KMG-IV): sequencing the most valuable type-strain genomes for metagenomic binning, comparative biology and taxonomic classification.</title>
        <authorList>
            <person name="Goeker M."/>
        </authorList>
    </citation>
    <scope>NUCLEOTIDE SEQUENCE [LARGE SCALE GENOMIC DNA]</scope>
    <source>
        <strain evidence="9 10">DSM 100044</strain>
    </source>
</reference>
<protein>
    <recommendedName>
        <fullName evidence="3">cellulase</fullName>
        <ecNumber evidence="3">3.2.1.4</ecNumber>
    </recommendedName>
</protein>
<dbReference type="PRINTS" id="PR00735">
    <property type="entry name" value="GLHYDRLASE8"/>
</dbReference>
<dbReference type="EC" id="3.2.1.4" evidence="3"/>
<dbReference type="RefSeq" id="WP_184057239.1">
    <property type="nucleotide sequence ID" value="NZ_JACIJK010000005.1"/>
</dbReference>
<evidence type="ECO:0000256" key="1">
    <source>
        <dbReference type="ARBA" id="ARBA00000966"/>
    </source>
</evidence>
<sequence>MAGRTSLYGIALGALLATCPVLAQTTEQPAAEPAPSTNAWGEQAHVNAPLGNVPRFPGAGKGAFASGRYRNMFAEHLGKTPAETHARIEQAFNRFFHGDGQEERVYFETGANANSTLAYVTDWANNDARSEGMSYGMMIAVQLGKKREFDALWNWSKTHMQVTDPANPSLGYFAWSMSTDGSPRSVGAAPDGEEFYATALYFAANRWGNGTGIYNYRAEADKILTGMRHRAVMAGKPPFRIHPGGPAFVPPAAPWPSPNNRREAAEAAKKGEQWPPAWFGAAGPAGTMTVGPMVEESHNMIRFVPETNINTTDASYHLPHFYELWARWGPQADRAFWAKAADVSRDFLVRVTDPKTGLSPERSNFDGSRVIGRDGKPVEFAYDSWRTVSNWSVDWAWFGKDARQRTLSDRNQAFLFGQGIKTFRDRDTLSGQPMSDRHSIGMLSATAVGSLAASPGPVSKAFLQELWDTPLPTGEQRYFDGMLYLMSMMHLAGEFRVIQPKTPQPPA</sequence>
<evidence type="ECO:0000256" key="4">
    <source>
        <dbReference type="ARBA" id="ARBA00022801"/>
    </source>
</evidence>
<proteinExistence type="inferred from homology"/>
<keyword evidence="10" id="KW-1185">Reference proteome</keyword>
<comment type="catalytic activity">
    <reaction evidence="1">
        <text>Endohydrolysis of (1-&gt;4)-beta-D-glucosidic linkages in cellulose, lichenin and cereal beta-D-glucans.</text>
        <dbReference type="EC" id="3.2.1.4"/>
    </reaction>
</comment>
<evidence type="ECO:0000256" key="2">
    <source>
        <dbReference type="ARBA" id="ARBA00009209"/>
    </source>
</evidence>
<dbReference type="InterPro" id="IPR008928">
    <property type="entry name" value="6-hairpin_glycosidase_sf"/>
</dbReference>
<dbReference type="InterPro" id="IPR002037">
    <property type="entry name" value="Glyco_hydro_8"/>
</dbReference>
<keyword evidence="6 9" id="KW-0326">Glycosidase</keyword>
<evidence type="ECO:0000313" key="10">
    <source>
        <dbReference type="Proteomes" id="UP000546200"/>
    </source>
</evidence>
<dbReference type="GO" id="GO:0030245">
    <property type="term" value="P:cellulose catabolic process"/>
    <property type="evidence" value="ECO:0007669"/>
    <property type="project" value="UniProtKB-KW"/>
</dbReference>
<feature type="signal peptide" evidence="8">
    <location>
        <begin position="1"/>
        <end position="23"/>
    </location>
</feature>
<dbReference type="Gene3D" id="1.50.10.10">
    <property type="match status" value="1"/>
</dbReference>
<gene>
    <name evidence="9" type="ORF">FHS94_002040</name>
</gene>
<dbReference type="GO" id="GO:0045493">
    <property type="term" value="P:xylan catabolic process"/>
    <property type="evidence" value="ECO:0007669"/>
    <property type="project" value="UniProtKB-KW"/>
</dbReference>
<comment type="similarity">
    <text evidence="2">Belongs to the glycosyl hydrolase 8 (cellulase D) family.</text>
</comment>
<evidence type="ECO:0000256" key="6">
    <source>
        <dbReference type="ARBA" id="ARBA00023295"/>
    </source>
</evidence>
<dbReference type="GO" id="GO:0008810">
    <property type="term" value="F:cellulase activity"/>
    <property type="evidence" value="ECO:0007669"/>
    <property type="project" value="UniProtKB-EC"/>
</dbReference>
<feature type="chain" id="PRO_5030786882" description="cellulase" evidence="8">
    <location>
        <begin position="24"/>
        <end position="507"/>
    </location>
</feature>
<evidence type="ECO:0000256" key="8">
    <source>
        <dbReference type="SAM" id="SignalP"/>
    </source>
</evidence>
<keyword evidence="4 9" id="KW-0378">Hydrolase</keyword>
<accession>A0A7W9BDY9</accession>
<dbReference type="Pfam" id="PF01270">
    <property type="entry name" value="Glyco_hydro_8"/>
    <property type="match status" value="1"/>
</dbReference>
<keyword evidence="7" id="KW-0119">Carbohydrate metabolism</keyword>
<dbReference type="EMBL" id="JACIJK010000005">
    <property type="protein sequence ID" value="MBB5715199.1"/>
    <property type="molecule type" value="Genomic_DNA"/>
</dbReference>
<comment type="caution">
    <text evidence="9">The sequence shown here is derived from an EMBL/GenBank/DDBJ whole genome shotgun (WGS) entry which is preliminary data.</text>
</comment>
<evidence type="ECO:0000256" key="7">
    <source>
        <dbReference type="ARBA" id="ARBA00023326"/>
    </source>
</evidence>
<keyword evidence="5" id="KW-0136">Cellulose degradation</keyword>
<name>A0A7W9BDY9_9SPHN</name>
<keyword evidence="7" id="KW-0624">Polysaccharide degradation</keyword>
<dbReference type="InterPro" id="IPR012341">
    <property type="entry name" value="6hp_glycosidase-like_sf"/>
</dbReference>
<dbReference type="AlphaFoldDB" id="A0A7W9BDY9"/>
<dbReference type="SUPFAM" id="SSF48208">
    <property type="entry name" value="Six-hairpin glycosidases"/>
    <property type="match status" value="1"/>
</dbReference>
<organism evidence="9 10">
    <name type="scientific">Sphingomonas aerophila</name>
    <dbReference type="NCBI Taxonomy" id="1344948"/>
    <lineage>
        <taxon>Bacteria</taxon>
        <taxon>Pseudomonadati</taxon>
        <taxon>Pseudomonadota</taxon>
        <taxon>Alphaproteobacteria</taxon>
        <taxon>Sphingomonadales</taxon>
        <taxon>Sphingomonadaceae</taxon>
        <taxon>Sphingomonas</taxon>
    </lineage>
</organism>
<dbReference type="Proteomes" id="UP000546200">
    <property type="component" value="Unassembled WGS sequence"/>
</dbReference>